<name>A0A5M6IYQ8_9PROT</name>
<dbReference type="AlphaFoldDB" id="A0A5M6IYQ8"/>
<dbReference type="OrthoDB" id="8258232at2"/>
<gene>
    <name evidence="1" type="ORF">F1189_05315</name>
</gene>
<organism evidence="1 2">
    <name type="scientific">Rhodovastum atsumiense</name>
    <dbReference type="NCBI Taxonomy" id="504468"/>
    <lineage>
        <taxon>Bacteria</taxon>
        <taxon>Pseudomonadati</taxon>
        <taxon>Pseudomonadota</taxon>
        <taxon>Alphaproteobacteria</taxon>
        <taxon>Acetobacterales</taxon>
        <taxon>Acetobacteraceae</taxon>
        <taxon>Rhodovastum</taxon>
    </lineage>
</organism>
<sequence>MADTYLTLGGMSFIDDFTVPEAINGGGTHHVVLHRFIGGARVIDALGPDDDAIRWRGRFRGADASFRVAMLDVMRRSGRPVILSYWTFRYRVVVTRFVWRFERFYEIAYAIECTVVQDLKARAWTAVASGLDSLFGADLSLAEMLGVGAAAVNDALAAVLMAQAAAGSLGTATRSGLGGVLSAVTMAVSVAATASMAAETMAGSVGGVEAGGDPQAMGAGLVASGNAFQEAAAGVQAGGVFSRMRANLEAGG</sequence>
<protein>
    <submittedName>
        <fullName evidence="1">Uncharacterized protein</fullName>
    </submittedName>
</protein>
<dbReference type="EMBL" id="VWPK01000006">
    <property type="protein sequence ID" value="KAA5613476.1"/>
    <property type="molecule type" value="Genomic_DNA"/>
</dbReference>
<evidence type="ECO:0000313" key="1">
    <source>
        <dbReference type="EMBL" id="KAA5613476.1"/>
    </source>
</evidence>
<proteinExistence type="predicted"/>
<dbReference type="Proteomes" id="UP000325255">
    <property type="component" value="Unassembled WGS sequence"/>
</dbReference>
<evidence type="ECO:0000313" key="2">
    <source>
        <dbReference type="Proteomes" id="UP000325255"/>
    </source>
</evidence>
<comment type="caution">
    <text evidence="1">The sequence shown here is derived from an EMBL/GenBank/DDBJ whole genome shotgun (WGS) entry which is preliminary data.</text>
</comment>
<dbReference type="RefSeq" id="WP_150039587.1">
    <property type="nucleotide sequence ID" value="NZ_OW485601.1"/>
</dbReference>
<keyword evidence="2" id="KW-1185">Reference proteome</keyword>
<accession>A0A5M6IYQ8</accession>
<reference evidence="1 2" key="1">
    <citation type="submission" date="2019-09" db="EMBL/GenBank/DDBJ databases">
        <title>Genome sequence of Rhodovastum atsumiense, a diverse member of the Acetobacteraceae family of non-sulfur purple photosynthetic bacteria.</title>
        <authorList>
            <person name="Meyer T."/>
            <person name="Kyndt J."/>
        </authorList>
    </citation>
    <scope>NUCLEOTIDE SEQUENCE [LARGE SCALE GENOMIC DNA]</scope>
    <source>
        <strain evidence="1 2">DSM 21279</strain>
    </source>
</reference>